<dbReference type="EMBL" id="BLXT01006199">
    <property type="protein sequence ID" value="GFO29722.1"/>
    <property type="molecule type" value="Genomic_DNA"/>
</dbReference>
<name>A0AAV4CEF9_9GAST</name>
<dbReference type="InterPro" id="IPR036291">
    <property type="entry name" value="NAD(P)-bd_dom_sf"/>
</dbReference>
<evidence type="ECO:0000256" key="2">
    <source>
        <dbReference type="ARBA" id="ARBA00023445"/>
    </source>
</evidence>
<evidence type="ECO:0000313" key="5">
    <source>
        <dbReference type="Proteomes" id="UP000735302"/>
    </source>
</evidence>
<feature type="domain" description="NAD-dependent epimerase/dehydratase" evidence="3">
    <location>
        <begin position="33"/>
        <end position="270"/>
    </location>
</feature>
<dbReference type="FunFam" id="3.40.50.720:FF:000336">
    <property type="entry name" value="Aldehyde reductase"/>
    <property type="match status" value="1"/>
</dbReference>
<dbReference type="GO" id="GO:0016616">
    <property type="term" value="F:oxidoreductase activity, acting on the CH-OH group of donors, NAD or NADP as acceptor"/>
    <property type="evidence" value="ECO:0007669"/>
    <property type="project" value="TreeGrafter"/>
</dbReference>
<evidence type="ECO:0000313" key="4">
    <source>
        <dbReference type="EMBL" id="GFO29722.1"/>
    </source>
</evidence>
<keyword evidence="1" id="KW-0560">Oxidoreductase</keyword>
<organism evidence="4 5">
    <name type="scientific">Plakobranchus ocellatus</name>
    <dbReference type="NCBI Taxonomy" id="259542"/>
    <lineage>
        <taxon>Eukaryota</taxon>
        <taxon>Metazoa</taxon>
        <taxon>Spiralia</taxon>
        <taxon>Lophotrochozoa</taxon>
        <taxon>Mollusca</taxon>
        <taxon>Gastropoda</taxon>
        <taxon>Heterobranchia</taxon>
        <taxon>Euthyneura</taxon>
        <taxon>Panpulmonata</taxon>
        <taxon>Sacoglossa</taxon>
        <taxon>Placobranchoidea</taxon>
        <taxon>Plakobranchidae</taxon>
        <taxon>Plakobranchus</taxon>
    </lineage>
</organism>
<dbReference type="AlphaFoldDB" id="A0AAV4CEF9"/>
<comment type="similarity">
    <text evidence="2">Belongs to the NAD(P)-dependent epimerase/dehydratase family. Dihydroflavonol-4-reductase subfamily.</text>
</comment>
<keyword evidence="5" id="KW-1185">Reference proteome</keyword>
<dbReference type="Gene3D" id="3.40.50.720">
    <property type="entry name" value="NAD(P)-binding Rossmann-like Domain"/>
    <property type="match status" value="1"/>
</dbReference>
<reference evidence="4 5" key="1">
    <citation type="journal article" date="2021" name="Elife">
        <title>Chloroplast acquisition without the gene transfer in kleptoplastic sea slugs, Plakobranchus ocellatus.</title>
        <authorList>
            <person name="Maeda T."/>
            <person name="Takahashi S."/>
            <person name="Yoshida T."/>
            <person name="Shimamura S."/>
            <person name="Takaki Y."/>
            <person name="Nagai Y."/>
            <person name="Toyoda A."/>
            <person name="Suzuki Y."/>
            <person name="Arimoto A."/>
            <person name="Ishii H."/>
            <person name="Satoh N."/>
            <person name="Nishiyama T."/>
            <person name="Hasebe M."/>
            <person name="Maruyama T."/>
            <person name="Minagawa J."/>
            <person name="Obokata J."/>
            <person name="Shigenobu S."/>
        </authorList>
    </citation>
    <scope>NUCLEOTIDE SEQUENCE [LARGE SCALE GENOMIC DNA]</scope>
</reference>
<dbReference type="CDD" id="cd05227">
    <property type="entry name" value="AR_SDR_e"/>
    <property type="match status" value="1"/>
</dbReference>
<dbReference type="PANTHER" id="PTHR10366">
    <property type="entry name" value="NAD DEPENDENT EPIMERASE/DEHYDRATASE"/>
    <property type="match status" value="1"/>
</dbReference>
<dbReference type="Pfam" id="PF01370">
    <property type="entry name" value="Epimerase"/>
    <property type="match status" value="1"/>
</dbReference>
<comment type="caution">
    <text evidence="4">The sequence shown here is derived from an EMBL/GenBank/DDBJ whole genome shotgun (WGS) entry which is preliminary data.</text>
</comment>
<gene>
    <name evidence="4" type="ORF">PoB_005622700</name>
</gene>
<dbReference type="PANTHER" id="PTHR10366:SF564">
    <property type="entry name" value="STEROL-4-ALPHA-CARBOXYLATE 3-DEHYDROGENASE, DECARBOXYLATING"/>
    <property type="match status" value="1"/>
</dbReference>
<proteinExistence type="inferred from homology"/>
<dbReference type="InterPro" id="IPR050425">
    <property type="entry name" value="NAD(P)_dehydrat-like"/>
</dbReference>
<evidence type="ECO:0000259" key="3">
    <source>
        <dbReference type="Pfam" id="PF01370"/>
    </source>
</evidence>
<accession>A0AAV4CEF9</accession>
<sequence>MTTSGGRFIGFESCSRILPSTNCHFCSMSDPLVLVTGASGFLGRHVVKVLQEKGYRVRGTVRSLKNAKRVEHLYNLCPNAKFKLELVEADLTKDETWLDAVEGCTYIHHVASPFPLEDVNRDEEIIGPAIQGTLGVMKAAAKTGMVKRIVLTSSSSAVGFVGGNKDPRTEKDWTNINDKGISAYPKSKVLAEKAAWEFVANLPENEKFELAVINPVFILGPVLQGSGGTSFEIIQQILMKEVPVVPHFNLGVCDVRDVAEAHLRCMTLPEAV</sequence>
<dbReference type="SUPFAM" id="SSF51735">
    <property type="entry name" value="NAD(P)-binding Rossmann-fold domains"/>
    <property type="match status" value="1"/>
</dbReference>
<protein>
    <submittedName>
        <fullName evidence="4">NADPH-dependent aldehyde reductase ari1-like isoform x2</fullName>
    </submittedName>
</protein>
<evidence type="ECO:0000256" key="1">
    <source>
        <dbReference type="ARBA" id="ARBA00023002"/>
    </source>
</evidence>
<dbReference type="InterPro" id="IPR001509">
    <property type="entry name" value="Epimerase_deHydtase"/>
</dbReference>
<feature type="non-terminal residue" evidence="4">
    <location>
        <position position="272"/>
    </location>
</feature>
<dbReference type="Proteomes" id="UP000735302">
    <property type="component" value="Unassembled WGS sequence"/>
</dbReference>